<evidence type="ECO:0000259" key="1">
    <source>
        <dbReference type="Pfam" id="PF07969"/>
    </source>
</evidence>
<dbReference type="FunCoup" id="A0A545ATY6">
    <property type="interactions" value="20"/>
</dbReference>
<dbReference type="Proteomes" id="UP000317982">
    <property type="component" value="Unassembled WGS sequence"/>
</dbReference>
<dbReference type="CDD" id="cd01300">
    <property type="entry name" value="YtcJ_like"/>
    <property type="match status" value="1"/>
</dbReference>
<dbReference type="GO" id="GO:0016810">
    <property type="term" value="F:hydrolase activity, acting on carbon-nitrogen (but not peptide) bonds"/>
    <property type="evidence" value="ECO:0007669"/>
    <property type="project" value="InterPro"/>
</dbReference>
<evidence type="ECO:0000313" key="3">
    <source>
        <dbReference type="Proteomes" id="UP000317982"/>
    </source>
</evidence>
<dbReference type="SUPFAM" id="SSF51556">
    <property type="entry name" value="Metallo-dependent hydrolases"/>
    <property type="match status" value="1"/>
</dbReference>
<keyword evidence="3" id="KW-1185">Reference proteome</keyword>
<gene>
    <name evidence="2" type="ORF">FL583_12550</name>
</gene>
<dbReference type="OrthoDB" id="3173428at2"/>
<accession>A0A545ATY6</accession>
<dbReference type="Gene3D" id="3.20.20.140">
    <property type="entry name" value="Metal-dependent hydrolases"/>
    <property type="match status" value="1"/>
</dbReference>
<proteinExistence type="predicted"/>
<dbReference type="InParanoid" id="A0A545ATY6"/>
<protein>
    <submittedName>
        <fullName evidence="2">Amidohydrolase</fullName>
    </submittedName>
</protein>
<dbReference type="InterPro" id="IPR032466">
    <property type="entry name" value="Metal_Hydrolase"/>
</dbReference>
<feature type="domain" description="Amidohydrolase 3" evidence="1">
    <location>
        <begin position="44"/>
        <end position="530"/>
    </location>
</feature>
<comment type="caution">
    <text evidence="2">The sequence shown here is derived from an EMBL/GenBank/DDBJ whole genome shotgun (WGS) entry which is preliminary data.</text>
</comment>
<sequence length="536" mass="57144">MTTLLVNGQFYLDDGDANWASAVAVTGTTISAVGDAAVAGSHTRVVDLDGATVLPGFVDAHVHPIMGGAELLECALADYTERSEYLAAVAAYGGSGWITGGGWSMTAFPGGVPDAASLDTVTDGRPAFLYNRDHHSAWVNTAALRAAGIDESTPDPEGGRIERDASGAPTGALHESAMDLVTRLLPAPGPSHTVDALRAGLRYLNSLGITGWQDAKVRVDPDDISAYLALQSAGELTARVVGAYWLDPQLDVSQVDTIVAARAALPPGLFTLGAVKIMLDGVCETHTASMSSPYLDGHGHSTGNTGISFFERDMLLECARRLDRAGFQLHFHAVGDAAVTEALDVVEAIGARHRPHVAHVQVVHPRDVHRFRALGVSVNAQPLWARLEPQMTELTLPFLGTERGGWQYPFGEFENAGATLAFGSDWPVSTPDPIRQLHVAVNRTPVPDKTRWTPQDGAFLPDQRLSLPVALRAFTRGSAWINHQEDVAGAIAVGRSADFAILDANPFDRPRSEIWRTKVVGTWFRGQSVHSTVGVA</sequence>
<dbReference type="RefSeq" id="WP_142704766.1">
    <property type="nucleotide sequence ID" value="NZ_VIRS01000007.1"/>
</dbReference>
<dbReference type="PANTHER" id="PTHR22642">
    <property type="entry name" value="IMIDAZOLONEPROPIONASE"/>
    <property type="match status" value="1"/>
</dbReference>
<dbReference type="PANTHER" id="PTHR22642:SF2">
    <property type="entry name" value="PROTEIN LONG AFTER FAR-RED 3"/>
    <property type="match status" value="1"/>
</dbReference>
<dbReference type="InterPro" id="IPR033932">
    <property type="entry name" value="YtcJ-like"/>
</dbReference>
<dbReference type="InterPro" id="IPR013108">
    <property type="entry name" value="Amidohydro_3"/>
</dbReference>
<dbReference type="Pfam" id="PF07969">
    <property type="entry name" value="Amidohydro_3"/>
    <property type="match status" value="1"/>
</dbReference>
<dbReference type="Gene3D" id="3.10.310.70">
    <property type="match status" value="1"/>
</dbReference>
<organism evidence="2 3">
    <name type="scientific">Cryptosporangium phraense</name>
    <dbReference type="NCBI Taxonomy" id="2593070"/>
    <lineage>
        <taxon>Bacteria</taxon>
        <taxon>Bacillati</taxon>
        <taxon>Actinomycetota</taxon>
        <taxon>Actinomycetes</taxon>
        <taxon>Cryptosporangiales</taxon>
        <taxon>Cryptosporangiaceae</taxon>
        <taxon>Cryptosporangium</taxon>
    </lineage>
</organism>
<keyword evidence="2" id="KW-0378">Hydrolase</keyword>
<name>A0A545ATY6_9ACTN</name>
<dbReference type="EMBL" id="VIRS01000007">
    <property type="protein sequence ID" value="TQS44784.1"/>
    <property type="molecule type" value="Genomic_DNA"/>
</dbReference>
<dbReference type="SUPFAM" id="SSF51338">
    <property type="entry name" value="Composite domain of metallo-dependent hydrolases"/>
    <property type="match status" value="1"/>
</dbReference>
<evidence type="ECO:0000313" key="2">
    <source>
        <dbReference type="EMBL" id="TQS44784.1"/>
    </source>
</evidence>
<dbReference type="Gene3D" id="2.30.40.10">
    <property type="entry name" value="Urease, subunit C, domain 1"/>
    <property type="match status" value="1"/>
</dbReference>
<dbReference type="AlphaFoldDB" id="A0A545ATY6"/>
<reference evidence="2 3" key="1">
    <citation type="submission" date="2019-07" db="EMBL/GenBank/DDBJ databases">
        <title>Cryptosporangium phraense sp. nov., isolated from plant litter.</title>
        <authorList>
            <person name="Suriyachadkun C."/>
        </authorList>
    </citation>
    <scope>NUCLEOTIDE SEQUENCE [LARGE SCALE GENOMIC DNA]</scope>
    <source>
        <strain evidence="2 3">A-T 5661</strain>
    </source>
</reference>
<dbReference type="InterPro" id="IPR011059">
    <property type="entry name" value="Metal-dep_hydrolase_composite"/>
</dbReference>